<feature type="domain" description="2EXR" evidence="1">
    <location>
        <begin position="149"/>
        <end position="205"/>
    </location>
</feature>
<protein>
    <recommendedName>
        <fullName evidence="1">2EXR domain-containing protein</fullName>
    </recommendedName>
</protein>
<dbReference type="AlphaFoldDB" id="A0A9N8K007"/>
<dbReference type="Pfam" id="PF20150">
    <property type="entry name" value="2EXR"/>
    <property type="match status" value="1"/>
</dbReference>
<dbReference type="PANTHER" id="PTHR42085">
    <property type="entry name" value="F-BOX DOMAIN-CONTAINING PROTEIN"/>
    <property type="match status" value="1"/>
</dbReference>
<comment type="caution">
    <text evidence="2">The sequence shown here is derived from an EMBL/GenBank/DDBJ whole genome shotgun (WGS) entry which is preliminary data.</text>
</comment>
<evidence type="ECO:0000313" key="2">
    <source>
        <dbReference type="EMBL" id="CAD0094583.1"/>
    </source>
</evidence>
<name>A0A9N8K007_9PEZI</name>
<reference evidence="2" key="1">
    <citation type="submission" date="2020-06" db="EMBL/GenBank/DDBJ databases">
        <authorList>
            <person name="Onetto C."/>
        </authorList>
    </citation>
    <scope>NUCLEOTIDE SEQUENCE</scope>
</reference>
<dbReference type="InterPro" id="IPR045518">
    <property type="entry name" value="2EXR"/>
</dbReference>
<sequence>MEVTQVKQVIPVTPPDLTEKNLDKLAEYVFNQLENCRSRPWICACRYEYINNLRLGYLNCLTIPDQSSLRRSSRIRDHSDRLSHHRAACQKVYGILYRDDLRRIPYLTWSDDVLVTSLKQRRITLPRQRVRAVYVSKLQHADVTRTFAFMDLPQEIRLMVYEFALQFDEDFYTKKPYGLKPATKPALLQTCSQIREEATPIFYRINRFLLRFGKDDSATSCRTLSWMKRYVSATDLQNLRYITLSSFHYGWSYHIKIDLNCRDPLKWTLQCNHESRHNLSCNNHYPLSEESTVMQERYPRRNCALAKHHQNAGLVAANLAAAHKAIGELWEACGENGRIKPSFAGLLDFVGAVKDINTNLTQR</sequence>
<dbReference type="Proteomes" id="UP000714618">
    <property type="component" value="Unassembled WGS sequence"/>
</dbReference>
<accession>A0A9N8K007</accession>
<gene>
    <name evidence="2" type="ORF">AWRI4233_LOCUS4771</name>
</gene>
<evidence type="ECO:0000259" key="1">
    <source>
        <dbReference type="Pfam" id="PF20150"/>
    </source>
</evidence>
<dbReference type="EMBL" id="CAIJEO010000006">
    <property type="protein sequence ID" value="CAD0094583.1"/>
    <property type="molecule type" value="Genomic_DNA"/>
</dbReference>
<evidence type="ECO:0000313" key="3">
    <source>
        <dbReference type="Proteomes" id="UP000714618"/>
    </source>
</evidence>
<dbReference type="PANTHER" id="PTHR42085:SF2">
    <property type="entry name" value="F-BOX DOMAIN-CONTAINING PROTEIN"/>
    <property type="match status" value="1"/>
</dbReference>
<proteinExistence type="predicted"/>
<dbReference type="InterPro" id="IPR038883">
    <property type="entry name" value="AN11006-like"/>
</dbReference>
<dbReference type="OrthoDB" id="62952at2759"/>
<organism evidence="2 3">
    <name type="scientific">Aureobasidium mustum</name>
    <dbReference type="NCBI Taxonomy" id="2773714"/>
    <lineage>
        <taxon>Eukaryota</taxon>
        <taxon>Fungi</taxon>
        <taxon>Dikarya</taxon>
        <taxon>Ascomycota</taxon>
        <taxon>Pezizomycotina</taxon>
        <taxon>Dothideomycetes</taxon>
        <taxon>Dothideomycetidae</taxon>
        <taxon>Dothideales</taxon>
        <taxon>Saccotheciaceae</taxon>
        <taxon>Aureobasidium</taxon>
    </lineage>
</organism>
<keyword evidence="3" id="KW-1185">Reference proteome</keyword>